<dbReference type="SMART" id="SM00986">
    <property type="entry name" value="UDG"/>
    <property type="match status" value="1"/>
</dbReference>
<gene>
    <name evidence="2" type="ORF">DWU98_00035</name>
</gene>
<keyword evidence="3" id="KW-1185">Reference proteome</keyword>
<proteinExistence type="predicted"/>
<dbReference type="SUPFAM" id="SSF52141">
    <property type="entry name" value="Uracil-DNA glycosylase-like"/>
    <property type="match status" value="1"/>
</dbReference>
<sequence length="197" mass="21868">MKKASPFDRLLTEIRACTLCAAHLANGPRPVLQVSVSSRLLIVSQAPGRKVHATGIPFNDVSGDRLRAWLGIDRDTFYDAQRIAIVPMGFCFPGSGRNGDLPPRPECAPTWHPRLLPHLKHVQLTLAIGQYAQAGILGAQCGPSLTDTMQAWRTHRAHGVLPLPHPSPRNQLWLKRNPWFEAELLPVLRSEVKHILL</sequence>
<organism evidence="2 3">
    <name type="scientific">Dyella monticola</name>
    <dbReference type="NCBI Taxonomy" id="1927958"/>
    <lineage>
        <taxon>Bacteria</taxon>
        <taxon>Pseudomonadati</taxon>
        <taxon>Pseudomonadota</taxon>
        <taxon>Gammaproteobacteria</taxon>
        <taxon>Lysobacterales</taxon>
        <taxon>Rhodanobacteraceae</taxon>
        <taxon>Dyella</taxon>
    </lineage>
</organism>
<dbReference type="InterPro" id="IPR005122">
    <property type="entry name" value="Uracil-DNA_glycosylase-like"/>
</dbReference>
<evidence type="ECO:0000313" key="2">
    <source>
        <dbReference type="EMBL" id="RDS84411.1"/>
    </source>
</evidence>
<comment type="caution">
    <text evidence="2">The sequence shown here is derived from an EMBL/GenBank/DDBJ whole genome shotgun (WGS) entry which is preliminary data.</text>
</comment>
<dbReference type="CDD" id="cd10033">
    <property type="entry name" value="UDG_like"/>
    <property type="match status" value="1"/>
</dbReference>
<dbReference type="PANTHER" id="PTHR42160:SF1">
    <property type="entry name" value="URACIL-DNA GLYCOSYLASE SUPERFAMILY PROTEIN"/>
    <property type="match status" value="1"/>
</dbReference>
<evidence type="ECO:0000259" key="1">
    <source>
        <dbReference type="SMART" id="SM00986"/>
    </source>
</evidence>
<dbReference type="OrthoDB" id="9789139at2"/>
<dbReference type="InterPro" id="IPR047124">
    <property type="entry name" value="HI_0220.2"/>
</dbReference>
<dbReference type="Gene3D" id="3.40.470.10">
    <property type="entry name" value="Uracil-DNA glycosylase-like domain"/>
    <property type="match status" value="1"/>
</dbReference>
<dbReference type="SMART" id="SM00987">
    <property type="entry name" value="UreE_C"/>
    <property type="match status" value="1"/>
</dbReference>
<dbReference type="Pfam" id="PF03167">
    <property type="entry name" value="UDG"/>
    <property type="match status" value="1"/>
</dbReference>
<dbReference type="AlphaFoldDB" id="A0A370X826"/>
<dbReference type="EMBL" id="QRBE01000001">
    <property type="protein sequence ID" value="RDS84411.1"/>
    <property type="molecule type" value="Genomic_DNA"/>
</dbReference>
<dbReference type="RefSeq" id="WP_115493447.1">
    <property type="nucleotide sequence ID" value="NZ_QRBE01000001.1"/>
</dbReference>
<dbReference type="Proteomes" id="UP000254258">
    <property type="component" value="Unassembled WGS sequence"/>
</dbReference>
<evidence type="ECO:0000313" key="3">
    <source>
        <dbReference type="Proteomes" id="UP000254258"/>
    </source>
</evidence>
<accession>A0A370X826</accession>
<dbReference type="PANTHER" id="PTHR42160">
    <property type="entry name" value="URACIL-DNA GLYCOSYLASE SUPERFAMILY PROTEIN"/>
    <property type="match status" value="1"/>
</dbReference>
<feature type="domain" description="Uracil-DNA glycosylase-like" evidence="1">
    <location>
        <begin position="31"/>
        <end position="189"/>
    </location>
</feature>
<name>A0A370X826_9GAMM</name>
<reference evidence="2 3" key="1">
    <citation type="submission" date="2018-07" db="EMBL/GenBank/DDBJ databases">
        <title>Dyella monticola sp. nov. and Dyella psychrodurans sp. nov. isolated from monsoon evergreen broad-leaved forest soil of Dinghu Mountain, China.</title>
        <authorList>
            <person name="Gao Z."/>
            <person name="Qiu L."/>
        </authorList>
    </citation>
    <scope>NUCLEOTIDE SEQUENCE [LARGE SCALE GENOMIC DNA]</scope>
    <source>
        <strain evidence="2 3">4G-K06</strain>
    </source>
</reference>
<dbReference type="InterPro" id="IPR036895">
    <property type="entry name" value="Uracil-DNA_glycosylase-like_sf"/>
</dbReference>
<protein>
    <submittedName>
        <fullName evidence="2">Uracil-DNA glycosylase family protein</fullName>
    </submittedName>
</protein>